<proteinExistence type="inferred from homology"/>
<dbReference type="Proteomes" id="UP000199079">
    <property type="component" value="Unassembled WGS sequence"/>
</dbReference>
<accession>A0A1H3FZB1</accession>
<dbReference type="SUPFAM" id="SSF143870">
    <property type="entry name" value="PF0523-like"/>
    <property type="match status" value="1"/>
</dbReference>
<comment type="similarity">
    <text evidence="1">Belongs to the CGI121/TPRKB family.</text>
</comment>
<keyword evidence="4" id="KW-1185">Reference proteome</keyword>
<feature type="region of interest" description="Disordered" evidence="2">
    <location>
        <begin position="1"/>
        <end position="43"/>
    </location>
</feature>
<dbReference type="NCBIfam" id="NF011465">
    <property type="entry name" value="PRK14886.1-1"/>
    <property type="match status" value="1"/>
</dbReference>
<gene>
    <name evidence="3" type="ORF">SAMN05216564_102241</name>
</gene>
<dbReference type="OrthoDB" id="69587at2157"/>
<dbReference type="Pfam" id="PF08617">
    <property type="entry name" value="CGI-121"/>
    <property type="match status" value="1"/>
</dbReference>
<dbReference type="InterPro" id="IPR013926">
    <property type="entry name" value="CGI121/TPRKB"/>
</dbReference>
<organism evidence="3 4">
    <name type="scientific">Halopenitus persicus</name>
    <dbReference type="NCBI Taxonomy" id="1048396"/>
    <lineage>
        <taxon>Archaea</taxon>
        <taxon>Methanobacteriati</taxon>
        <taxon>Methanobacteriota</taxon>
        <taxon>Stenosarchaea group</taxon>
        <taxon>Halobacteria</taxon>
        <taxon>Halobacteriales</taxon>
        <taxon>Haloferacaceae</taxon>
        <taxon>Halopenitus</taxon>
    </lineage>
</organism>
<dbReference type="AlphaFoldDB" id="A0A1H3FZB1"/>
<reference evidence="4" key="1">
    <citation type="submission" date="2016-10" db="EMBL/GenBank/DDBJ databases">
        <authorList>
            <person name="Varghese N."/>
            <person name="Submissions S."/>
        </authorList>
    </citation>
    <scope>NUCLEOTIDE SEQUENCE [LARGE SCALE GENOMIC DNA]</scope>
    <source>
        <strain evidence="4">DC30,IBRC 10041,KCTC 4046</strain>
    </source>
</reference>
<dbReference type="RefSeq" id="WP_092731040.1">
    <property type="nucleotide sequence ID" value="NZ_FNPC01000002.1"/>
</dbReference>
<dbReference type="EMBL" id="FNPC01000002">
    <property type="protein sequence ID" value="SDX95449.1"/>
    <property type="molecule type" value="Genomic_DNA"/>
</dbReference>
<evidence type="ECO:0000313" key="4">
    <source>
        <dbReference type="Proteomes" id="UP000199079"/>
    </source>
</evidence>
<dbReference type="InterPro" id="IPR036504">
    <property type="entry name" value="CGI121/TPRKB_sf"/>
</dbReference>
<name>A0A1H3FZB1_9EURY</name>
<sequence length="242" mass="25606">MTDDRSNRASVADDDGPTAADDDEPAATAGNGGPPGTATGDYPVPHLLAGGLAVEKLDSFLGTVRTIREETGTVVQVVDARYVVSRTHLDRAVARAERAVDRDEAVASDRAVEVLLYAAGRRQIDEALEMGVEEGETAAIAVVYSPDAASPGTARSGDGTTSQADTTPHGVSQAIDRLAQRFDAVTIHPPGDREEVETWLADVTDSERVRSFHDVTETELEATLGTLADVVEERVALLDVEK</sequence>
<protein>
    <submittedName>
        <fullName evidence="3">KEOPS complex subunit Cgi121</fullName>
    </submittedName>
</protein>
<evidence type="ECO:0000313" key="3">
    <source>
        <dbReference type="EMBL" id="SDX95449.1"/>
    </source>
</evidence>
<feature type="compositionally biased region" description="Polar residues" evidence="2">
    <location>
        <begin position="158"/>
        <end position="168"/>
    </location>
</feature>
<dbReference type="Gene3D" id="3.30.2380.10">
    <property type="entry name" value="CGI121/TPRKB"/>
    <property type="match status" value="1"/>
</dbReference>
<feature type="region of interest" description="Disordered" evidence="2">
    <location>
        <begin position="148"/>
        <end position="168"/>
    </location>
</feature>
<evidence type="ECO:0000256" key="1">
    <source>
        <dbReference type="ARBA" id="ARBA00005546"/>
    </source>
</evidence>
<evidence type="ECO:0000256" key="2">
    <source>
        <dbReference type="SAM" id="MobiDB-lite"/>
    </source>
</evidence>
<feature type="compositionally biased region" description="Acidic residues" evidence="2">
    <location>
        <begin position="12"/>
        <end position="25"/>
    </location>
</feature>